<dbReference type="Gene3D" id="3.30.560.10">
    <property type="entry name" value="Glucose Oxidase, domain 3"/>
    <property type="match status" value="1"/>
</dbReference>
<reference evidence="10 11" key="1">
    <citation type="journal article" date="2014" name="PLoS Genet.">
        <title>Analysis of the Phlebiopsis gigantea genome, transcriptome and secretome provides insight into its pioneer colonization strategies of wood.</title>
        <authorList>
            <person name="Hori C."/>
            <person name="Ishida T."/>
            <person name="Igarashi K."/>
            <person name="Samejima M."/>
            <person name="Suzuki H."/>
            <person name="Master E."/>
            <person name="Ferreira P."/>
            <person name="Ruiz-Duenas F.J."/>
            <person name="Held B."/>
            <person name="Canessa P."/>
            <person name="Larrondo L.F."/>
            <person name="Schmoll M."/>
            <person name="Druzhinina I.S."/>
            <person name="Kubicek C.P."/>
            <person name="Gaskell J.A."/>
            <person name="Kersten P."/>
            <person name="St John F."/>
            <person name="Glasner J."/>
            <person name="Sabat G."/>
            <person name="Splinter BonDurant S."/>
            <person name="Syed K."/>
            <person name="Yadav J."/>
            <person name="Mgbeahuruike A.C."/>
            <person name="Kovalchuk A."/>
            <person name="Asiegbu F.O."/>
            <person name="Lackner G."/>
            <person name="Hoffmeister D."/>
            <person name="Rencoret J."/>
            <person name="Gutierrez A."/>
            <person name="Sun H."/>
            <person name="Lindquist E."/>
            <person name="Barry K."/>
            <person name="Riley R."/>
            <person name="Grigoriev I.V."/>
            <person name="Henrissat B."/>
            <person name="Kues U."/>
            <person name="Berka R.M."/>
            <person name="Martinez A.T."/>
            <person name="Covert S.F."/>
            <person name="Blanchette R.A."/>
            <person name="Cullen D."/>
        </authorList>
    </citation>
    <scope>NUCLEOTIDE SEQUENCE [LARGE SCALE GENOMIC DNA]</scope>
    <source>
        <strain evidence="10 11">11061_1 CR5-6</strain>
    </source>
</reference>
<dbReference type="SUPFAM" id="SSF54373">
    <property type="entry name" value="FAD-linked reductases, C-terminal domain"/>
    <property type="match status" value="1"/>
</dbReference>
<dbReference type="PANTHER" id="PTHR11552:SF201">
    <property type="entry name" value="GLUCOSE-METHANOL-CHOLINE OXIDOREDUCTASE N-TERMINAL DOMAIN-CONTAINING PROTEIN"/>
    <property type="match status" value="1"/>
</dbReference>
<dbReference type="STRING" id="745531.A0A0C3SED2"/>
<keyword evidence="11" id="KW-1185">Reference proteome</keyword>
<accession>A0A0C3SED2</accession>
<evidence type="ECO:0000256" key="2">
    <source>
        <dbReference type="ARBA" id="ARBA00010790"/>
    </source>
</evidence>
<evidence type="ECO:0000256" key="4">
    <source>
        <dbReference type="ARBA" id="ARBA00022729"/>
    </source>
</evidence>
<feature type="domain" description="Glucose-methanol-choline oxidoreductase N-terminal" evidence="9">
    <location>
        <begin position="91"/>
        <end position="114"/>
    </location>
</feature>
<evidence type="ECO:0000259" key="9">
    <source>
        <dbReference type="PROSITE" id="PS00623"/>
    </source>
</evidence>
<sequence>MIVPAESVHGRVFDYVVVGGGTAGLTLAARLTEDPNADVLVLEAGEANIDDPVILRPASFGVHLGNKKYSWDHPVVPQKNVNDRPFGWHRGKGLGGTSSINFLCYTRPPARDIDDFARLGNPGWDWGSLVPYFERAEGFVEPSDEYKEQTGVKSESWKIGRDGPLKVAFPPTIADAEVKLQQSFVNSGVPYAIKPVDGEPTGVTFLPSTYDLQSHKRSYATTAYYLPYQDCPNYKVVTGAHVTRVLTEATDAEHVVATGVEFLHEATGERFTVAARKEVEICAGVLKTPQVLELSGLGRREVLEKIGVPVQVELLGVGENVQDHIYVGMSYELKDDVEFDTLDLLRDSAMAAKHLELHDSGKGLHTSGVAGFAWCTLDMVTSADKQAQIYQKMSDAVTKLGPADAGLAAQYEIAKERCQPGKPGSPGCEYISFPGFLSGPNPPESGKRYATLLVAMNHCWSRGTIHCTSADPLKEPEVDAHYYEQSVDLDVHIEMAKFARKVMNTAPFSDLISKEQNPGLDVQTDEQWAEWIKSTFGTTWHTAGGCAMLSREKGGVVDTDLKVHGTTNLRVVDLSVVPLHFSSPPQSTVYAIAERAADIIKSV</sequence>
<gene>
    <name evidence="10" type="ORF">PHLGIDRAFT_240599</name>
</gene>
<dbReference type="Pfam" id="PF00732">
    <property type="entry name" value="GMC_oxred_N"/>
    <property type="match status" value="1"/>
</dbReference>
<evidence type="ECO:0000256" key="6">
    <source>
        <dbReference type="ARBA" id="ARBA00023002"/>
    </source>
</evidence>
<dbReference type="PROSITE" id="PS00623">
    <property type="entry name" value="GMC_OXRED_1"/>
    <property type="match status" value="1"/>
</dbReference>
<dbReference type="Proteomes" id="UP000053257">
    <property type="component" value="Unassembled WGS sequence"/>
</dbReference>
<evidence type="ECO:0000256" key="5">
    <source>
        <dbReference type="ARBA" id="ARBA00022827"/>
    </source>
</evidence>
<evidence type="ECO:0000256" key="1">
    <source>
        <dbReference type="ARBA" id="ARBA00001974"/>
    </source>
</evidence>
<keyword evidence="3 8" id="KW-0285">Flavoprotein</keyword>
<evidence type="ECO:0000313" key="10">
    <source>
        <dbReference type="EMBL" id="KIP10400.1"/>
    </source>
</evidence>
<dbReference type="InterPro" id="IPR000172">
    <property type="entry name" value="GMC_OxRdtase_N"/>
</dbReference>
<evidence type="ECO:0000256" key="8">
    <source>
        <dbReference type="RuleBase" id="RU003968"/>
    </source>
</evidence>
<evidence type="ECO:0000256" key="3">
    <source>
        <dbReference type="ARBA" id="ARBA00022630"/>
    </source>
</evidence>
<proteinExistence type="inferred from homology"/>
<feature type="binding site" evidence="7">
    <location>
        <begin position="540"/>
        <end position="541"/>
    </location>
    <ligand>
        <name>FAD</name>
        <dbReference type="ChEBI" id="CHEBI:57692"/>
    </ligand>
</feature>
<protein>
    <recommendedName>
        <fullName evidence="9">Glucose-methanol-choline oxidoreductase N-terminal domain-containing protein</fullName>
    </recommendedName>
</protein>
<dbReference type="PANTHER" id="PTHR11552">
    <property type="entry name" value="GLUCOSE-METHANOL-CHOLINE GMC OXIDOREDUCTASE"/>
    <property type="match status" value="1"/>
</dbReference>
<dbReference type="InterPro" id="IPR007867">
    <property type="entry name" value="GMC_OxRtase_C"/>
</dbReference>
<organism evidence="10 11">
    <name type="scientific">Phlebiopsis gigantea (strain 11061_1 CR5-6)</name>
    <name type="common">White-rot fungus</name>
    <name type="synonym">Peniophora gigantea</name>
    <dbReference type="NCBI Taxonomy" id="745531"/>
    <lineage>
        <taxon>Eukaryota</taxon>
        <taxon>Fungi</taxon>
        <taxon>Dikarya</taxon>
        <taxon>Basidiomycota</taxon>
        <taxon>Agaricomycotina</taxon>
        <taxon>Agaricomycetes</taxon>
        <taxon>Polyporales</taxon>
        <taxon>Phanerochaetaceae</taxon>
        <taxon>Phlebiopsis</taxon>
    </lineage>
</organism>
<dbReference type="Gene3D" id="3.50.50.60">
    <property type="entry name" value="FAD/NAD(P)-binding domain"/>
    <property type="match status" value="1"/>
</dbReference>
<dbReference type="GO" id="GO:0016614">
    <property type="term" value="F:oxidoreductase activity, acting on CH-OH group of donors"/>
    <property type="evidence" value="ECO:0007669"/>
    <property type="project" value="InterPro"/>
</dbReference>
<dbReference type="HOGENOM" id="CLU_002865_6_0_1"/>
<keyword evidence="5 7" id="KW-0274">FAD</keyword>
<dbReference type="SUPFAM" id="SSF51905">
    <property type="entry name" value="FAD/NAD(P)-binding domain"/>
    <property type="match status" value="1"/>
</dbReference>
<comment type="similarity">
    <text evidence="2 8">Belongs to the GMC oxidoreductase family.</text>
</comment>
<dbReference type="AlphaFoldDB" id="A0A0C3SED2"/>
<comment type="cofactor">
    <cofactor evidence="1 7">
        <name>FAD</name>
        <dbReference type="ChEBI" id="CHEBI:57692"/>
    </cofactor>
</comment>
<dbReference type="InterPro" id="IPR012132">
    <property type="entry name" value="GMC_OxRdtase"/>
</dbReference>
<dbReference type="Pfam" id="PF05199">
    <property type="entry name" value="GMC_oxred_C"/>
    <property type="match status" value="1"/>
</dbReference>
<feature type="binding site" evidence="7">
    <location>
        <position position="242"/>
    </location>
    <ligand>
        <name>FAD</name>
        <dbReference type="ChEBI" id="CHEBI:57692"/>
    </ligand>
</feature>
<dbReference type="PIRSF" id="PIRSF000137">
    <property type="entry name" value="Alcohol_oxidase"/>
    <property type="match status" value="1"/>
</dbReference>
<evidence type="ECO:0000313" key="11">
    <source>
        <dbReference type="Proteomes" id="UP000053257"/>
    </source>
</evidence>
<feature type="binding site" evidence="7">
    <location>
        <position position="97"/>
    </location>
    <ligand>
        <name>FAD</name>
        <dbReference type="ChEBI" id="CHEBI:57692"/>
    </ligand>
</feature>
<name>A0A0C3SED2_PHLG1</name>
<dbReference type="InterPro" id="IPR036188">
    <property type="entry name" value="FAD/NAD-bd_sf"/>
</dbReference>
<feature type="binding site" evidence="7">
    <location>
        <begin position="585"/>
        <end position="586"/>
    </location>
    <ligand>
        <name>FAD</name>
        <dbReference type="ChEBI" id="CHEBI:57692"/>
    </ligand>
</feature>
<dbReference type="EMBL" id="KN840455">
    <property type="protein sequence ID" value="KIP10400.1"/>
    <property type="molecule type" value="Genomic_DNA"/>
</dbReference>
<evidence type="ECO:0000256" key="7">
    <source>
        <dbReference type="PIRSR" id="PIRSR000137-2"/>
    </source>
</evidence>
<keyword evidence="6" id="KW-0560">Oxidoreductase</keyword>
<keyword evidence="4" id="KW-0732">Signal</keyword>
<dbReference type="GO" id="GO:0050660">
    <property type="term" value="F:flavin adenine dinucleotide binding"/>
    <property type="evidence" value="ECO:0007669"/>
    <property type="project" value="InterPro"/>
</dbReference>
<dbReference type="OrthoDB" id="269227at2759"/>